<reference evidence="1" key="2">
    <citation type="journal article" date="2015" name="Fish Shellfish Immunol.">
        <title>Early steps in the European eel (Anguilla anguilla)-Vibrio vulnificus interaction in the gills: Role of the RtxA13 toxin.</title>
        <authorList>
            <person name="Callol A."/>
            <person name="Pajuelo D."/>
            <person name="Ebbesson L."/>
            <person name="Teles M."/>
            <person name="MacKenzie S."/>
            <person name="Amaro C."/>
        </authorList>
    </citation>
    <scope>NUCLEOTIDE SEQUENCE</scope>
</reference>
<dbReference type="EMBL" id="GBXM01025834">
    <property type="protein sequence ID" value="JAH82743.1"/>
    <property type="molecule type" value="Transcribed_RNA"/>
</dbReference>
<evidence type="ECO:0000313" key="1">
    <source>
        <dbReference type="EMBL" id="JAH82743.1"/>
    </source>
</evidence>
<accession>A0A0E9VZV9</accession>
<dbReference type="AlphaFoldDB" id="A0A0E9VZV9"/>
<sequence>MSLHVIPSVAKKVSLPLLETNPCLRSRSVLTFCVGTTISPHFRTLVLCLYMNHV</sequence>
<protein>
    <submittedName>
        <fullName evidence="1">Uncharacterized protein</fullName>
    </submittedName>
</protein>
<name>A0A0E9VZV9_ANGAN</name>
<reference evidence="1" key="1">
    <citation type="submission" date="2014-11" db="EMBL/GenBank/DDBJ databases">
        <authorList>
            <person name="Amaro Gonzalez C."/>
        </authorList>
    </citation>
    <scope>NUCLEOTIDE SEQUENCE</scope>
</reference>
<proteinExistence type="predicted"/>
<organism evidence="1">
    <name type="scientific">Anguilla anguilla</name>
    <name type="common">European freshwater eel</name>
    <name type="synonym">Muraena anguilla</name>
    <dbReference type="NCBI Taxonomy" id="7936"/>
    <lineage>
        <taxon>Eukaryota</taxon>
        <taxon>Metazoa</taxon>
        <taxon>Chordata</taxon>
        <taxon>Craniata</taxon>
        <taxon>Vertebrata</taxon>
        <taxon>Euteleostomi</taxon>
        <taxon>Actinopterygii</taxon>
        <taxon>Neopterygii</taxon>
        <taxon>Teleostei</taxon>
        <taxon>Anguilliformes</taxon>
        <taxon>Anguillidae</taxon>
        <taxon>Anguilla</taxon>
    </lineage>
</organism>